<evidence type="ECO:0000256" key="1">
    <source>
        <dbReference type="ARBA" id="ARBA00004123"/>
    </source>
</evidence>
<evidence type="ECO:0008006" key="11">
    <source>
        <dbReference type="Google" id="ProtNLM"/>
    </source>
</evidence>
<sequence>MYGNMPPAGTQFPDMSYAMGGVGHQGHQMQGHPQQTQTHQHHYHQQFQQQPPLQPRPLQRQHQQQQQHQQQPQQLPSYYTTNMLAVNGNMHTQAQLTPFPSVYSPTLPQQQLSRQQQQPQTLQQSPSIMQFDGQSQSHLVGRSTPVYPHQQLHMQQAQRIHQAQQLPRPIQYSPSPVLAPSLPPITSPMPAPSPVPAPTPTPAPVPSSPAHQVVTLDSIHVATPGPPPIQSPVAPIAPKPPRQAQSPAIGQSPVFTGSGYTEAQQQRSHASPKTTMTNSPALSARSSIISKRSPSVSGRSLVADTNSMLICVAEECFAKARGNLQDVVSSSSGAAVSEYQKLIATGLSCLETSLLSSRLTPRQEAKVRLRYASILYEDTENLMEAETALSKGIKLCDKHRFLDLKYSMAYLQAKLLFQRGHVKGALHAADRMITEIASRHAHWNYAFRFLKASFYLQSGMPSDGPALENLRTIASFAHSRGDYALEAFASLLEGLALLKTTKEDTLDRVQECIARASKYQLNPLLRIPQVDILILLLDLACSMQQKNPDIMIQKLKALQIRMDEATDWQTSAASLRLPIKKASGTPPISEDTAAIIEAGRPEDSNDYLVLSYVAKAELYILVMTFSGLAFVSRSTGSQHRTLDFWEEALDTLARWNKERSPSYTNPLPSLQDAVRRANWRNEVHCYLHILIALYSATQSRWGKVRESLDKVQAAVVTSANSAMEIISLYVWGIYYQGTGDLEKAVIIYNDPRFEIGDATTQQRNIRLDMSLLAKMNLLWIMEHPQYRNTIESTRLFDRIRPLCQDHHDVEIRTAYNIILATITMQPPPPLQQVKNSMYTALNASKMAGNTHFLAISLNIMRCRLFENVVGEQALKSAKAASTQARRNGNYLWMSVADGMLAHSHEVQGQTEEANQAHNAATGFASRALAANNA</sequence>
<protein>
    <recommendedName>
        <fullName evidence="11">75k gamma secalin</fullName>
    </recommendedName>
</protein>
<dbReference type="Proteomes" id="UP000028545">
    <property type="component" value="Unassembled WGS sequence"/>
</dbReference>
<accession>A0A084FXZ8</accession>
<dbReference type="VEuPathDB" id="FungiDB:SAPIO_CDS8933"/>
<keyword evidence="3" id="KW-0132">Cell division</keyword>
<keyword evidence="7" id="KW-0131">Cell cycle</keyword>
<evidence type="ECO:0000256" key="5">
    <source>
        <dbReference type="ARBA" id="ARBA00022829"/>
    </source>
</evidence>
<feature type="region of interest" description="Disordered" evidence="8">
    <location>
        <begin position="236"/>
        <end position="290"/>
    </location>
</feature>
<proteinExistence type="inferred from homology"/>
<evidence type="ECO:0000313" key="9">
    <source>
        <dbReference type="EMBL" id="KEZ39960.1"/>
    </source>
</evidence>
<keyword evidence="5" id="KW-0159">Chromosome partition</keyword>
<dbReference type="GO" id="GO:0007059">
    <property type="term" value="P:chromosome segregation"/>
    <property type="evidence" value="ECO:0007669"/>
    <property type="project" value="UniProtKB-KW"/>
</dbReference>
<feature type="region of interest" description="Disordered" evidence="8">
    <location>
        <begin position="96"/>
        <end position="125"/>
    </location>
</feature>
<keyword evidence="10" id="KW-1185">Reference proteome</keyword>
<feature type="compositionally biased region" description="Low complexity" evidence="8">
    <location>
        <begin position="104"/>
        <end position="125"/>
    </location>
</feature>
<feature type="compositionally biased region" description="Low complexity" evidence="8">
    <location>
        <begin position="45"/>
        <end position="74"/>
    </location>
</feature>
<dbReference type="PANTHER" id="PTHR21394">
    <property type="entry name" value="MAU2 CHROMATID COHESION FACTOR HOMOLOG"/>
    <property type="match status" value="1"/>
</dbReference>
<dbReference type="GeneID" id="27728005"/>
<dbReference type="InterPro" id="IPR019440">
    <property type="entry name" value="MAU2"/>
</dbReference>
<comment type="subcellular location">
    <subcellularLocation>
        <location evidence="1">Nucleus</location>
    </subcellularLocation>
</comment>
<feature type="compositionally biased region" description="Pro residues" evidence="8">
    <location>
        <begin position="181"/>
        <end position="207"/>
    </location>
</feature>
<dbReference type="OrthoDB" id="5565328at2759"/>
<name>A0A084FXZ8_PSEDA</name>
<dbReference type="HOGENOM" id="CLU_006541_0_1_1"/>
<dbReference type="Pfam" id="PF10345">
    <property type="entry name" value="Cohesin_load"/>
    <property type="match status" value="1"/>
</dbReference>
<reference evidence="9 10" key="1">
    <citation type="journal article" date="2014" name="Genome Announc.">
        <title>Draft genome sequence of the pathogenic fungus Scedosporium apiospermum.</title>
        <authorList>
            <person name="Vandeputte P."/>
            <person name="Ghamrawi S."/>
            <person name="Rechenmann M."/>
            <person name="Iltis A."/>
            <person name="Giraud S."/>
            <person name="Fleury M."/>
            <person name="Thornton C."/>
            <person name="Delhaes L."/>
            <person name="Meyer W."/>
            <person name="Papon N."/>
            <person name="Bouchara J.P."/>
        </authorList>
    </citation>
    <scope>NUCLEOTIDE SEQUENCE [LARGE SCALE GENOMIC DNA]</scope>
    <source>
        <strain evidence="9 10">IHEM 14462</strain>
    </source>
</reference>
<feature type="region of interest" description="Disordered" evidence="8">
    <location>
        <begin position="177"/>
        <end position="210"/>
    </location>
</feature>
<feature type="compositionally biased region" description="Low complexity" evidence="8">
    <location>
        <begin position="25"/>
        <end position="38"/>
    </location>
</feature>
<dbReference type="KEGG" id="sapo:SAPIO_CDS8933"/>
<evidence type="ECO:0000256" key="8">
    <source>
        <dbReference type="SAM" id="MobiDB-lite"/>
    </source>
</evidence>
<organism evidence="9 10">
    <name type="scientific">Pseudallescheria apiosperma</name>
    <name type="common">Scedosporium apiospermum</name>
    <dbReference type="NCBI Taxonomy" id="563466"/>
    <lineage>
        <taxon>Eukaryota</taxon>
        <taxon>Fungi</taxon>
        <taxon>Dikarya</taxon>
        <taxon>Ascomycota</taxon>
        <taxon>Pezizomycotina</taxon>
        <taxon>Sordariomycetes</taxon>
        <taxon>Hypocreomycetidae</taxon>
        <taxon>Microascales</taxon>
        <taxon>Microascaceae</taxon>
        <taxon>Scedosporium</taxon>
    </lineage>
</organism>
<evidence type="ECO:0000256" key="7">
    <source>
        <dbReference type="ARBA" id="ARBA00023306"/>
    </source>
</evidence>
<comment type="caution">
    <text evidence="9">The sequence shown here is derived from an EMBL/GenBank/DDBJ whole genome shotgun (WGS) entry which is preliminary data.</text>
</comment>
<dbReference type="AlphaFoldDB" id="A0A084FXZ8"/>
<evidence type="ECO:0000256" key="3">
    <source>
        <dbReference type="ARBA" id="ARBA00022618"/>
    </source>
</evidence>
<feature type="region of interest" description="Disordered" evidence="8">
    <location>
        <begin position="1"/>
        <end position="74"/>
    </location>
</feature>
<keyword evidence="4" id="KW-0498">Mitosis</keyword>
<keyword evidence="6" id="KW-0539">Nucleus</keyword>
<gene>
    <name evidence="9" type="ORF">SAPIO_CDS8933</name>
</gene>
<evidence type="ECO:0000256" key="4">
    <source>
        <dbReference type="ARBA" id="ARBA00022776"/>
    </source>
</evidence>
<evidence type="ECO:0000256" key="2">
    <source>
        <dbReference type="ARBA" id="ARBA00008585"/>
    </source>
</evidence>
<evidence type="ECO:0000256" key="6">
    <source>
        <dbReference type="ARBA" id="ARBA00023242"/>
    </source>
</evidence>
<comment type="similarity">
    <text evidence="2">Belongs to the SCC4/mau-2 family.</text>
</comment>
<evidence type="ECO:0000313" key="10">
    <source>
        <dbReference type="Proteomes" id="UP000028545"/>
    </source>
</evidence>
<dbReference type="OMA" id="QMVDICC"/>
<dbReference type="GO" id="GO:0051301">
    <property type="term" value="P:cell division"/>
    <property type="evidence" value="ECO:0007669"/>
    <property type="project" value="UniProtKB-KW"/>
</dbReference>
<dbReference type="GO" id="GO:0005634">
    <property type="term" value="C:nucleus"/>
    <property type="evidence" value="ECO:0007669"/>
    <property type="project" value="UniProtKB-SubCell"/>
</dbReference>
<feature type="compositionally biased region" description="Polar residues" evidence="8">
    <location>
        <begin position="243"/>
        <end position="281"/>
    </location>
</feature>
<dbReference type="RefSeq" id="XP_016639759.1">
    <property type="nucleotide sequence ID" value="XM_016790456.1"/>
</dbReference>
<dbReference type="GO" id="GO:0007064">
    <property type="term" value="P:mitotic sister chromatid cohesion"/>
    <property type="evidence" value="ECO:0007669"/>
    <property type="project" value="InterPro"/>
</dbReference>
<dbReference type="EMBL" id="JOWA01000132">
    <property type="protein sequence ID" value="KEZ39960.1"/>
    <property type="molecule type" value="Genomic_DNA"/>
</dbReference>